<accession>A0A2P2NXD0</accession>
<sequence>MCHSLTERQKDQRNIKPIYFHSHSSEFTHGPFQISKWVFFSFLLFLSDSIFHQLRGLFSHD</sequence>
<protein>
    <submittedName>
        <fullName evidence="1">Uncharacterized protein</fullName>
    </submittedName>
</protein>
<dbReference type="AlphaFoldDB" id="A0A2P2NXD0"/>
<evidence type="ECO:0000313" key="1">
    <source>
        <dbReference type="EMBL" id="MBX47104.1"/>
    </source>
</evidence>
<reference evidence="1" key="1">
    <citation type="submission" date="2018-02" db="EMBL/GenBank/DDBJ databases">
        <title>Rhizophora mucronata_Transcriptome.</title>
        <authorList>
            <person name="Meera S.P."/>
            <person name="Sreeshan A."/>
            <person name="Augustine A."/>
        </authorList>
    </citation>
    <scope>NUCLEOTIDE SEQUENCE</scope>
    <source>
        <tissue evidence="1">Leaf</tissue>
    </source>
</reference>
<name>A0A2P2NXD0_RHIMU</name>
<proteinExistence type="predicted"/>
<organism evidence="1">
    <name type="scientific">Rhizophora mucronata</name>
    <name type="common">Asiatic mangrove</name>
    <dbReference type="NCBI Taxonomy" id="61149"/>
    <lineage>
        <taxon>Eukaryota</taxon>
        <taxon>Viridiplantae</taxon>
        <taxon>Streptophyta</taxon>
        <taxon>Embryophyta</taxon>
        <taxon>Tracheophyta</taxon>
        <taxon>Spermatophyta</taxon>
        <taxon>Magnoliopsida</taxon>
        <taxon>eudicotyledons</taxon>
        <taxon>Gunneridae</taxon>
        <taxon>Pentapetalae</taxon>
        <taxon>rosids</taxon>
        <taxon>fabids</taxon>
        <taxon>Malpighiales</taxon>
        <taxon>Rhizophoraceae</taxon>
        <taxon>Rhizophora</taxon>
    </lineage>
</organism>
<dbReference type="EMBL" id="GGEC01066620">
    <property type="protein sequence ID" value="MBX47104.1"/>
    <property type="molecule type" value="Transcribed_RNA"/>
</dbReference>